<keyword evidence="2" id="KW-1185">Reference proteome</keyword>
<evidence type="ECO:0000313" key="1">
    <source>
        <dbReference type="EMBL" id="OAN18415.1"/>
    </source>
</evidence>
<gene>
    <name evidence="1" type="ORF">A3K86_05865</name>
</gene>
<dbReference type="EMBL" id="LVHF01000012">
    <property type="protein sequence ID" value="OAN18415.1"/>
    <property type="molecule type" value="Genomic_DNA"/>
</dbReference>
<name>A0A178KN57_9GAMM</name>
<comment type="caution">
    <text evidence="1">The sequence shown here is derived from an EMBL/GenBank/DDBJ whole genome shotgun (WGS) entry which is preliminary data.</text>
</comment>
<accession>A0A178KN57</accession>
<evidence type="ECO:0000313" key="2">
    <source>
        <dbReference type="Proteomes" id="UP000078503"/>
    </source>
</evidence>
<organism evidence="1 2">
    <name type="scientific">Photobacterium jeanii</name>
    <dbReference type="NCBI Taxonomy" id="858640"/>
    <lineage>
        <taxon>Bacteria</taxon>
        <taxon>Pseudomonadati</taxon>
        <taxon>Pseudomonadota</taxon>
        <taxon>Gammaproteobacteria</taxon>
        <taxon>Vibrionales</taxon>
        <taxon>Vibrionaceae</taxon>
        <taxon>Photobacterium</taxon>
    </lineage>
</organism>
<dbReference type="STRING" id="858640.A3K86_05865"/>
<protein>
    <submittedName>
        <fullName evidence="1">Uncharacterized protein</fullName>
    </submittedName>
</protein>
<dbReference type="Proteomes" id="UP000078503">
    <property type="component" value="Unassembled WGS sequence"/>
</dbReference>
<proteinExistence type="predicted"/>
<dbReference type="AlphaFoldDB" id="A0A178KN57"/>
<reference evidence="1 2" key="1">
    <citation type="submission" date="2016-03" db="EMBL/GenBank/DDBJ databases">
        <title>Photobacterium proteolyticum sp. nov. a protease producing bacterium isolated from ocean sediments of Laizhou Bay.</title>
        <authorList>
            <person name="Li Y."/>
        </authorList>
    </citation>
    <scope>NUCLEOTIDE SEQUENCE [LARGE SCALE GENOMIC DNA]</scope>
    <source>
        <strain evidence="1 2">R-40508</strain>
    </source>
</reference>
<sequence length="75" mass="8331">MVHKKVGTVHALLIVTRKSQPSQLTLFVIHFTKTMTPTDIITVGFFLPKIQPITNSSYLTTALSSLSPFTKVVRC</sequence>